<sequence length="269" mass="29332">MSSALLIAMLKTTGKNIFSYAFGAAFYVILIIWIYPSVAHSDALNQVLKQMPSNYLSAFGLQGGMAGNLSGFLAGEYYGLLFIIILMIYSVMTSSQLIARFIDRGSMAYLLSTPNSRVKVAGTQAILLVFGLLMIVLFTTIAGLAGAAWMIKGGNLSVSRFVTINLMGFLLFFVITGYSFLFSCLFNDEKRALTLSGLLTIIFFALDLAAKLSDRLSWIKSLTIFTCFHPSDIARGGVNIWPSAIGLAIAGVLLYSIALYIFKKRDLPL</sequence>
<dbReference type="PANTHER" id="PTHR37305:SF2">
    <property type="entry name" value="BACITRACIN TRANSPORT PERMEASE PROTEIN BCRB"/>
    <property type="match status" value="1"/>
</dbReference>
<dbReference type="Pfam" id="PF12679">
    <property type="entry name" value="ABC2_membrane_2"/>
    <property type="match status" value="1"/>
</dbReference>
<dbReference type="Proteomes" id="UP001341444">
    <property type="component" value="Unassembled WGS sequence"/>
</dbReference>
<keyword evidence="1" id="KW-1133">Transmembrane helix</keyword>
<feature type="transmembrane region" description="Helical" evidence="1">
    <location>
        <begin position="125"/>
        <end position="151"/>
    </location>
</feature>
<evidence type="ECO:0000256" key="1">
    <source>
        <dbReference type="SAM" id="Phobius"/>
    </source>
</evidence>
<dbReference type="RefSeq" id="WP_066268112.1">
    <property type="nucleotide sequence ID" value="NZ_JARMAB010000017.1"/>
</dbReference>
<keyword evidence="1" id="KW-0472">Membrane</keyword>
<protein>
    <submittedName>
        <fullName evidence="2">ABC transporter permease subunit</fullName>
    </submittedName>
</protein>
<organism evidence="2 3">
    <name type="scientific">Heyndrickxia acidicola</name>
    <dbReference type="NCBI Taxonomy" id="209389"/>
    <lineage>
        <taxon>Bacteria</taxon>
        <taxon>Bacillati</taxon>
        <taxon>Bacillota</taxon>
        <taxon>Bacilli</taxon>
        <taxon>Bacillales</taxon>
        <taxon>Bacillaceae</taxon>
        <taxon>Heyndrickxia</taxon>
    </lineage>
</organism>
<gene>
    <name evidence="2" type="ORF">P4T90_12325</name>
</gene>
<feature type="transmembrane region" description="Helical" evidence="1">
    <location>
        <begin position="192"/>
        <end position="210"/>
    </location>
</feature>
<feature type="transmembrane region" description="Helical" evidence="1">
    <location>
        <begin position="77"/>
        <end position="99"/>
    </location>
</feature>
<comment type="caution">
    <text evidence="2">The sequence shown here is derived from an EMBL/GenBank/DDBJ whole genome shotgun (WGS) entry which is preliminary data.</text>
</comment>
<evidence type="ECO:0000313" key="3">
    <source>
        <dbReference type="Proteomes" id="UP001341444"/>
    </source>
</evidence>
<keyword evidence="1" id="KW-0812">Transmembrane</keyword>
<evidence type="ECO:0000313" key="2">
    <source>
        <dbReference type="EMBL" id="MED1203851.1"/>
    </source>
</evidence>
<dbReference type="EMBL" id="JARMAB010000017">
    <property type="protein sequence ID" value="MED1203851.1"/>
    <property type="molecule type" value="Genomic_DNA"/>
</dbReference>
<feature type="transmembrane region" description="Helical" evidence="1">
    <location>
        <begin position="17"/>
        <end position="35"/>
    </location>
</feature>
<feature type="transmembrane region" description="Helical" evidence="1">
    <location>
        <begin position="163"/>
        <end position="185"/>
    </location>
</feature>
<dbReference type="PANTHER" id="PTHR37305">
    <property type="entry name" value="INTEGRAL MEMBRANE PROTEIN-RELATED"/>
    <property type="match status" value="1"/>
</dbReference>
<proteinExistence type="predicted"/>
<keyword evidence="3" id="KW-1185">Reference proteome</keyword>
<reference evidence="2 3" key="1">
    <citation type="submission" date="2023-03" db="EMBL/GenBank/DDBJ databases">
        <title>Bacillus Genome Sequencing.</title>
        <authorList>
            <person name="Dunlap C."/>
        </authorList>
    </citation>
    <scope>NUCLEOTIDE SEQUENCE [LARGE SCALE GENOMIC DNA]</scope>
    <source>
        <strain evidence="2 3">B-23453</strain>
    </source>
</reference>
<name>A0ABU6MGP7_9BACI</name>
<feature type="transmembrane region" description="Helical" evidence="1">
    <location>
        <begin position="240"/>
        <end position="262"/>
    </location>
</feature>
<accession>A0ABU6MGP7</accession>